<keyword evidence="2 8" id="KW-0690">Ribosome biogenesis</keyword>
<keyword evidence="5 8" id="KW-0539">Nucleus</keyword>
<dbReference type="Gene3D" id="2.40.10.230">
    <property type="entry name" value="Probable tRNA pseudouridine synthase domain"/>
    <property type="match status" value="1"/>
</dbReference>
<dbReference type="PANTHER" id="PTHR23237:SF6">
    <property type="entry name" value="H_ACA RIBONUCLEOPROTEIN COMPLEX SUBUNIT 1"/>
    <property type="match status" value="1"/>
</dbReference>
<comment type="function">
    <text evidence="8">Required for ribosome biogenesis. Part of a complex which catalyzes pseudouridylation of rRNA. This involves the isomerization of uridine such that the ribose is subsequently attached to C5, instead of the normal N1. Pseudouridine ("psi") residues may serve to stabilize the conformation of rRNAs.</text>
</comment>
<dbReference type="Pfam" id="PF04410">
    <property type="entry name" value="Gar1"/>
    <property type="match status" value="1"/>
</dbReference>
<evidence type="ECO:0000256" key="3">
    <source>
        <dbReference type="ARBA" id="ARBA00022552"/>
    </source>
</evidence>
<evidence type="ECO:0000256" key="5">
    <source>
        <dbReference type="ARBA" id="ARBA00023242"/>
    </source>
</evidence>
<evidence type="ECO:0000256" key="4">
    <source>
        <dbReference type="ARBA" id="ARBA00022884"/>
    </source>
</evidence>
<proteinExistence type="inferred from homology"/>
<evidence type="ECO:0000313" key="10">
    <source>
        <dbReference type="EMBL" id="KAF5828259.1"/>
    </source>
</evidence>
<organism evidence="10 11">
    <name type="scientific">Dunaliella salina</name>
    <name type="common">Green alga</name>
    <name type="synonym">Protococcus salinus</name>
    <dbReference type="NCBI Taxonomy" id="3046"/>
    <lineage>
        <taxon>Eukaryota</taxon>
        <taxon>Viridiplantae</taxon>
        <taxon>Chlorophyta</taxon>
        <taxon>core chlorophytes</taxon>
        <taxon>Chlorophyceae</taxon>
        <taxon>CS clade</taxon>
        <taxon>Chlamydomonadales</taxon>
        <taxon>Dunaliellaceae</taxon>
        <taxon>Dunaliella</taxon>
    </lineage>
</organism>
<evidence type="ECO:0000256" key="1">
    <source>
        <dbReference type="ARBA" id="ARBA00004604"/>
    </source>
</evidence>
<keyword evidence="11" id="KW-1185">Reference proteome</keyword>
<dbReference type="EMBL" id="MU070332">
    <property type="protein sequence ID" value="KAF5828259.1"/>
    <property type="molecule type" value="Genomic_DNA"/>
</dbReference>
<name>A0ABQ7G0X8_DUNSA</name>
<feature type="region of interest" description="Disordered" evidence="9">
    <location>
        <begin position="1"/>
        <end position="38"/>
    </location>
</feature>
<dbReference type="SUPFAM" id="SSF50447">
    <property type="entry name" value="Translation proteins"/>
    <property type="match status" value="1"/>
</dbReference>
<feature type="region of interest" description="Disordered" evidence="9">
    <location>
        <begin position="124"/>
        <end position="196"/>
    </location>
</feature>
<comment type="caution">
    <text evidence="10">The sequence shown here is derived from an EMBL/GenBank/DDBJ whole genome shotgun (WGS) entry which is preliminary data.</text>
</comment>
<comment type="similarity">
    <text evidence="7 8">Belongs to the GAR1 family.</text>
</comment>
<evidence type="ECO:0000256" key="6">
    <source>
        <dbReference type="ARBA" id="ARBA00023274"/>
    </source>
</evidence>
<comment type="subcellular location">
    <subcellularLocation>
        <location evidence="1 8">Nucleus</location>
        <location evidence="1 8">Nucleolus</location>
    </subcellularLocation>
</comment>
<evidence type="ECO:0000256" key="2">
    <source>
        <dbReference type="ARBA" id="ARBA00022517"/>
    </source>
</evidence>
<feature type="compositionally biased region" description="Gly residues" evidence="9">
    <location>
        <begin position="178"/>
        <end position="196"/>
    </location>
</feature>
<feature type="compositionally biased region" description="Gly residues" evidence="9">
    <location>
        <begin position="19"/>
        <end position="29"/>
    </location>
</feature>
<dbReference type="Proteomes" id="UP000815325">
    <property type="component" value="Unassembled WGS sequence"/>
</dbReference>
<dbReference type="PANTHER" id="PTHR23237">
    <property type="entry name" value="NUCLEOLAR PROTEIN FAMILY A MEMBER 1 SNORNP PROTEIN GAR1"/>
    <property type="match status" value="1"/>
</dbReference>
<evidence type="ECO:0000256" key="7">
    <source>
        <dbReference type="ARBA" id="ARBA00038293"/>
    </source>
</evidence>
<feature type="compositionally biased region" description="Gly residues" evidence="9">
    <location>
        <begin position="151"/>
        <end position="170"/>
    </location>
</feature>
<keyword evidence="6 8" id="KW-0687">Ribonucleoprotein</keyword>
<feature type="compositionally biased region" description="Gly residues" evidence="9">
    <location>
        <begin position="1"/>
        <end position="12"/>
    </location>
</feature>
<accession>A0ABQ7G0X8</accession>
<gene>
    <name evidence="10" type="ORF">DUNSADRAFT_17879</name>
</gene>
<dbReference type="InterPro" id="IPR038664">
    <property type="entry name" value="Gar1/Naf1_Cbf5-bd_sf"/>
</dbReference>
<comment type="subunit">
    <text evidence="8">Component of the small nucleolar ribonucleoprotein particles containing H/ACA-type snoRNAs (H/ACA snoRNPs).</text>
</comment>
<dbReference type="InterPro" id="IPR009000">
    <property type="entry name" value="Transl_B-barrel_sf"/>
</dbReference>
<keyword evidence="4 8" id="KW-0694">RNA-binding</keyword>
<reference evidence="10" key="1">
    <citation type="submission" date="2017-08" db="EMBL/GenBank/DDBJ databases">
        <authorList>
            <person name="Polle J.E."/>
            <person name="Barry K."/>
            <person name="Cushman J."/>
            <person name="Schmutz J."/>
            <person name="Tran D."/>
            <person name="Hathwaick L.T."/>
            <person name="Yim W.C."/>
            <person name="Jenkins J."/>
            <person name="Mckie-Krisberg Z.M."/>
            <person name="Prochnik S."/>
            <person name="Lindquist E."/>
            <person name="Dockter R.B."/>
            <person name="Adam C."/>
            <person name="Molina H."/>
            <person name="Bunkerborg J."/>
            <person name="Jin E."/>
            <person name="Buchheim M."/>
            <person name="Magnuson J."/>
        </authorList>
    </citation>
    <scope>NUCLEOTIDE SEQUENCE</scope>
    <source>
        <strain evidence="10">CCAP 19/18</strain>
    </source>
</reference>
<evidence type="ECO:0000313" key="11">
    <source>
        <dbReference type="Proteomes" id="UP000815325"/>
    </source>
</evidence>
<evidence type="ECO:0000256" key="8">
    <source>
        <dbReference type="RuleBase" id="RU364004"/>
    </source>
</evidence>
<sequence>MRGGGGFRGGGRGGDRGGGRFGGRGGGRGYQDSGPPEHVVEAGTYSHACEGEAVCKLTNEKVPQFNAHIFLENKTQVGKVEEILGPINNVFFTIKMSEGIVATSYGTGQKFYIDPFRLLPMERFLPKPKGAPSPGARGGRGGRGGRDGGRGRGGFGGRGGGGRGGGFGGRGGRDGGRGRGGFGGRGGGGFRGRGRG</sequence>
<evidence type="ECO:0000256" key="9">
    <source>
        <dbReference type="SAM" id="MobiDB-lite"/>
    </source>
</evidence>
<keyword evidence="3 8" id="KW-0698">rRNA processing</keyword>
<protein>
    <recommendedName>
        <fullName evidence="8">H/ACA ribonucleoprotein complex subunit</fullName>
    </recommendedName>
</protein>
<dbReference type="InterPro" id="IPR007504">
    <property type="entry name" value="H/ACA_rnp_Gar1/Naf1"/>
</dbReference>